<keyword evidence="12" id="KW-1185">Reference proteome</keyword>
<comment type="subcellular location">
    <subcellularLocation>
        <location evidence="8">Nucleus</location>
    </subcellularLocation>
</comment>
<evidence type="ECO:0000313" key="11">
    <source>
        <dbReference type="EMBL" id="KAJ8440712.1"/>
    </source>
</evidence>
<evidence type="ECO:0000256" key="2">
    <source>
        <dbReference type="ARBA" id="ARBA00022771"/>
    </source>
</evidence>
<feature type="compositionally biased region" description="Acidic residues" evidence="9">
    <location>
        <begin position="66"/>
        <end position="75"/>
    </location>
</feature>
<dbReference type="EMBL" id="JAKOGI010000185">
    <property type="protein sequence ID" value="KAJ8440712.1"/>
    <property type="molecule type" value="Genomic_DNA"/>
</dbReference>
<keyword evidence="6" id="KW-0804">Transcription</keyword>
<keyword evidence="7 8" id="KW-0539">Nucleus</keyword>
<keyword evidence="1" id="KW-0479">Metal-binding</keyword>
<proteinExistence type="predicted"/>
<reference evidence="11" key="1">
    <citation type="submission" date="2022-04" db="EMBL/GenBank/DDBJ databases">
        <title>Carnegiea gigantea Genome sequencing and assembly v2.</title>
        <authorList>
            <person name="Copetti D."/>
            <person name="Sanderson M.J."/>
            <person name="Burquez A."/>
            <person name="Wojciechowski M.F."/>
        </authorList>
    </citation>
    <scope>NUCLEOTIDE SEQUENCE</scope>
    <source>
        <strain evidence="11">SGP5-SGP5p</strain>
        <tissue evidence="11">Aerial part</tissue>
    </source>
</reference>
<dbReference type="GO" id="GO:0005634">
    <property type="term" value="C:nucleus"/>
    <property type="evidence" value="ECO:0007669"/>
    <property type="project" value="UniProtKB-SubCell"/>
</dbReference>
<sequence length="460" mass="49576">MSRRNVTPDVTDPAIKLFGRSISFSDSQAPPPENEDFEDTPELPPPPASDSPDTSPAAIKTQEEPCPIEDSDNEDGAPTSEDPDTVSSAQENAEAAEKNSDPSKAAFKKPDKILPCPRCNSMDTKFCYFNNYNVNQPRHFCRSCQRYWTAGGAIRNVPVGAGRRKSKHASSQLQPVVIPSNGGCVMPANLINSTDLHCMTSSETGDVLTVNPDSPLCRSVANKLTVKEPENILEASKVACGARAGFPSPSCSSMRENEVSHETMQLEKVASSDGRLAPLHTLQGFPGPPPYPWNLGWNGMAYGGAPSNAFLVPWNSPTMMMTPGFCMPNITFPFVPPMGWAWNATPGNPASSSGNNDCSGNTSPLGKHSRDLNLQEEEKNEKNLWIPKTLRIDDPEAAAKSSIWSTLGITPGKNKPITKGGMFKAFQSQTEGNAEKSESDRALQANPAAFSRSKAFQESA</sequence>
<evidence type="ECO:0000256" key="6">
    <source>
        <dbReference type="ARBA" id="ARBA00023163"/>
    </source>
</evidence>
<gene>
    <name evidence="11" type="ORF">Cgig2_005443</name>
</gene>
<evidence type="ECO:0000259" key="10">
    <source>
        <dbReference type="PROSITE" id="PS50884"/>
    </source>
</evidence>
<dbReference type="PROSITE" id="PS01361">
    <property type="entry name" value="ZF_DOF_1"/>
    <property type="match status" value="1"/>
</dbReference>
<name>A0A9Q1QFY4_9CARY</name>
<evidence type="ECO:0000256" key="9">
    <source>
        <dbReference type="SAM" id="MobiDB-lite"/>
    </source>
</evidence>
<comment type="caution">
    <text evidence="11">The sequence shown here is derived from an EMBL/GenBank/DDBJ whole genome shotgun (WGS) entry which is preliminary data.</text>
</comment>
<dbReference type="OrthoDB" id="1927254at2759"/>
<dbReference type="Pfam" id="PF02701">
    <property type="entry name" value="Zn_ribbon_Dof"/>
    <property type="match status" value="1"/>
</dbReference>
<dbReference type="AlphaFoldDB" id="A0A9Q1QFY4"/>
<evidence type="ECO:0000256" key="8">
    <source>
        <dbReference type="PROSITE-ProRule" id="PRU00071"/>
    </source>
</evidence>
<dbReference type="InterPro" id="IPR045174">
    <property type="entry name" value="Dof"/>
</dbReference>
<dbReference type="GO" id="GO:0008270">
    <property type="term" value="F:zinc ion binding"/>
    <property type="evidence" value="ECO:0007669"/>
    <property type="project" value="UniProtKB-KW"/>
</dbReference>
<evidence type="ECO:0000256" key="5">
    <source>
        <dbReference type="ARBA" id="ARBA00023125"/>
    </source>
</evidence>
<keyword evidence="3" id="KW-0862">Zinc</keyword>
<dbReference type="InterPro" id="IPR003851">
    <property type="entry name" value="Znf_Dof"/>
</dbReference>
<accession>A0A9Q1QFY4</accession>
<keyword evidence="2 8" id="KW-0863">Zinc-finger</keyword>
<feature type="region of interest" description="Disordered" evidence="9">
    <location>
        <begin position="346"/>
        <end position="369"/>
    </location>
</feature>
<keyword evidence="4" id="KW-0805">Transcription regulation</keyword>
<evidence type="ECO:0000313" key="12">
    <source>
        <dbReference type="Proteomes" id="UP001153076"/>
    </source>
</evidence>
<dbReference type="PANTHER" id="PTHR31089:SF1">
    <property type="entry name" value="CYCLIC DOF FACTOR 3"/>
    <property type="match status" value="1"/>
</dbReference>
<organism evidence="11 12">
    <name type="scientific">Carnegiea gigantea</name>
    <dbReference type="NCBI Taxonomy" id="171969"/>
    <lineage>
        <taxon>Eukaryota</taxon>
        <taxon>Viridiplantae</taxon>
        <taxon>Streptophyta</taxon>
        <taxon>Embryophyta</taxon>
        <taxon>Tracheophyta</taxon>
        <taxon>Spermatophyta</taxon>
        <taxon>Magnoliopsida</taxon>
        <taxon>eudicotyledons</taxon>
        <taxon>Gunneridae</taxon>
        <taxon>Pentapetalae</taxon>
        <taxon>Caryophyllales</taxon>
        <taxon>Cactineae</taxon>
        <taxon>Cactaceae</taxon>
        <taxon>Cactoideae</taxon>
        <taxon>Echinocereeae</taxon>
        <taxon>Carnegiea</taxon>
    </lineage>
</organism>
<dbReference type="PROSITE" id="PS50884">
    <property type="entry name" value="ZF_DOF_2"/>
    <property type="match status" value="1"/>
</dbReference>
<dbReference type="PANTHER" id="PTHR31089">
    <property type="entry name" value="CYCLIC DOF FACTOR 2"/>
    <property type="match status" value="1"/>
</dbReference>
<dbReference type="Proteomes" id="UP001153076">
    <property type="component" value="Unassembled WGS sequence"/>
</dbReference>
<evidence type="ECO:0000256" key="1">
    <source>
        <dbReference type="ARBA" id="ARBA00022723"/>
    </source>
</evidence>
<dbReference type="GO" id="GO:0003700">
    <property type="term" value="F:DNA-binding transcription factor activity"/>
    <property type="evidence" value="ECO:0007669"/>
    <property type="project" value="InterPro"/>
</dbReference>
<evidence type="ECO:0000256" key="4">
    <source>
        <dbReference type="ARBA" id="ARBA00023015"/>
    </source>
</evidence>
<feature type="compositionally biased region" description="Polar residues" evidence="9">
    <location>
        <begin position="346"/>
        <end position="364"/>
    </location>
</feature>
<feature type="region of interest" description="Disordered" evidence="9">
    <location>
        <begin position="428"/>
        <end position="460"/>
    </location>
</feature>
<keyword evidence="5 8" id="KW-0238">DNA-binding</keyword>
<dbReference type="GO" id="GO:0003677">
    <property type="term" value="F:DNA binding"/>
    <property type="evidence" value="ECO:0007669"/>
    <property type="project" value="UniProtKB-UniRule"/>
</dbReference>
<evidence type="ECO:0000256" key="3">
    <source>
        <dbReference type="ARBA" id="ARBA00022833"/>
    </source>
</evidence>
<evidence type="ECO:0000256" key="7">
    <source>
        <dbReference type="ARBA" id="ARBA00023242"/>
    </source>
</evidence>
<feature type="domain" description="Dof-type" evidence="10">
    <location>
        <begin position="114"/>
        <end position="168"/>
    </location>
</feature>
<feature type="region of interest" description="Disordered" evidence="9">
    <location>
        <begin position="1"/>
        <end position="107"/>
    </location>
</feature>
<protein>
    <recommendedName>
        <fullName evidence="10">Dof-type domain-containing protein</fullName>
    </recommendedName>
</protein>